<dbReference type="RefSeq" id="WP_188743512.1">
    <property type="nucleotide sequence ID" value="NZ_BAABFW010000006.1"/>
</dbReference>
<dbReference type="PANTHER" id="PTHR43674:SF2">
    <property type="entry name" value="BETA-UREIDOPROPIONASE"/>
    <property type="match status" value="1"/>
</dbReference>
<name>A0A917PL27_9MICO</name>
<dbReference type="AlphaFoldDB" id="A0A917PL27"/>
<dbReference type="Gene3D" id="3.60.110.10">
    <property type="entry name" value="Carbon-nitrogen hydrolase"/>
    <property type="match status" value="1"/>
</dbReference>
<dbReference type="SUPFAM" id="SSF56317">
    <property type="entry name" value="Carbon-nitrogen hydrolase"/>
    <property type="match status" value="1"/>
</dbReference>
<dbReference type="Proteomes" id="UP000636956">
    <property type="component" value="Unassembled WGS sequence"/>
</dbReference>
<dbReference type="InterPro" id="IPR050345">
    <property type="entry name" value="Aliph_Amidase/BUP"/>
</dbReference>
<keyword evidence="4" id="KW-1185">Reference proteome</keyword>
<evidence type="ECO:0000259" key="2">
    <source>
        <dbReference type="PROSITE" id="PS50263"/>
    </source>
</evidence>
<comment type="caution">
    <text evidence="3">The sequence shown here is derived from an EMBL/GenBank/DDBJ whole genome shotgun (WGS) entry which is preliminary data.</text>
</comment>
<evidence type="ECO:0000256" key="1">
    <source>
        <dbReference type="ARBA" id="ARBA00022801"/>
    </source>
</evidence>
<evidence type="ECO:0000313" key="3">
    <source>
        <dbReference type="EMBL" id="GGJ83467.1"/>
    </source>
</evidence>
<organism evidence="3 4">
    <name type="scientific">Agromyces bauzanensis</name>
    <dbReference type="NCBI Taxonomy" id="1308924"/>
    <lineage>
        <taxon>Bacteria</taxon>
        <taxon>Bacillati</taxon>
        <taxon>Actinomycetota</taxon>
        <taxon>Actinomycetes</taxon>
        <taxon>Micrococcales</taxon>
        <taxon>Microbacteriaceae</taxon>
        <taxon>Agromyces</taxon>
    </lineage>
</organism>
<keyword evidence="1 3" id="KW-0378">Hydrolase</keyword>
<dbReference type="GO" id="GO:0050126">
    <property type="term" value="F:N-carbamoylputrescine amidase activity"/>
    <property type="evidence" value="ECO:0007669"/>
    <property type="project" value="TreeGrafter"/>
</dbReference>
<feature type="domain" description="CN hydrolase" evidence="2">
    <location>
        <begin position="2"/>
        <end position="243"/>
    </location>
</feature>
<dbReference type="PROSITE" id="PS50263">
    <property type="entry name" value="CN_HYDROLASE"/>
    <property type="match status" value="1"/>
</dbReference>
<proteinExistence type="predicted"/>
<reference evidence="3" key="1">
    <citation type="journal article" date="2014" name="Int. J. Syst. Evol. Microbiol.">
        <title>Complete genome sequence of Corynebacterium casei LMG S-19264T (=DSM 44701T), isolated from a smear-ripened cheese.</title>
        <authorList>
            <consortium name="US DOE Joint Genome Institute (JGI-PGF)"/>
            <person name="Walter F."/>
            <person name="Albersmeier A."/>
            <person name="Kalinowski J."/>
            <person name="Ruckert C."/>
        </authorList>
    </citation>
    <scope>NUCLEOTIDE SEQUENCE</scope>
    <source>
        <strain evidence="3">CGMCC 1.8984</strain>
    </source>
</reference>
<dbReference type="InterPro" id="IPR036526">
    <property type="entry name" value="C-N_Hydrolase_sf"/>
</dbReference>
<dbReference type="GO" id="GO:0033388">
    <property type="term" value="P:putrescine biosynthetic process from arginine"/>
    <property type="evidence" value="ECO:0007669"/>
    <property type="project" value="TreeGrafter"/>
</dbReference>
<gene>
    <name evidence="3" type="ORF">GCM10011372_22270</name>
</gene>
<protein>
    <submittedName>
        <fullName evidence="3">Carbon-nitrogen hydrolase</fullName>
    </submittedName>
</protein>
<dbReference type="PANTHER" id="PTHR43674">
    <property type="entry name" value="NITRILASE C965.09-RELATED"/>
    <property type="match status" value="1"/>
</dbReference>
<sequence length="278" mass="30370">MARIAVAQFAPLLGDVDANLERVTHIAAEARAGGAGLLVTPELALHGYDLGAISPETAIAATDQRLPELTAGGIDVLLGYHERRGMRLHNSASYLSAGGTVHTQRKLYLPNYLAWEEKKHSSAGQALRAFDTGIGRVGVVICNDAWQPMLPWLLAQDGAEVLFMIADSSADVDADQVDNVRYWGDLLEFHARMCQSWVVFCNRVGVESGATFWGGSRVIDPRGETVAAAALWREELLQVEIDVEYARSERRRLPLLADARLGLLRREISRLIEAGGDL</sequence>
<dbReference type="EMBL" id="BMMD01000012">
    <property type="protein sequence ID" value="GGJ83467.1"/>
    <property type="molecule type" value="Genomic_DNA"/>
</dbReference>
<reference evidence="3" key="2">
    <citation type="submission" date="2020-09" db="EMBL/GenBank/DDBJ databases">
        <authorList>
            <person name="Sun Q."/>
            <person name="Zhou Y."/>
        </authorList>
    </citation>
    <scope>NUCLEOTIDE SEQUENCE</scope>
    <source>
        <strain evidence="3">CGMCC 1.8984</strain>
    </source>
</reference>
<dbReference type="Pfam" id="PF00795">
    <property type="entry name" value="CN_hydrolase"/>
    <property type="match status" value="1"/>
</dbReference>
<evidence type="ECO:0000313" key="4">
    <source>
        <dbReference type="Proteomes" id="UP000636956"/>
    </source>
</evidence>
<accession>A0A917PL27</accession>
<dbReference type="InterPro" id="IPR003010">
    <property type="entry name" value="C-N_Hydrolase"/>
</dbReference>